<feature type="domain" description="PLA2c" evidence="10">
    <location>
        <begin position="28"/>
        <end position="571"/>
    </location>
</feature>
<evidence type="ECO:0000259" key="10">
    <source>
        <dbReference type="PROSITE" id="PS51210"/>
    </source>
</evidence>
<dbReference type="FunFam" id="3.40.1090.10:FF:000010">
    <property type="entry name" value="Lysophospholipase"/>
    <property type="match status" value="1"/>
</dbReference>
<gene>
    <name evidence="11" type="primary">PLB2</name>
</gene>
<keyword evidence="6 8" id="KW-0443">Lipid metabolism</keyword>
<evidence type="ECO:0000313" key="11">
    <source>
        <dbReference type="EMBL" id="BAH70499.1"/>
    </source>
</evidence>
<feature type="chain" id="PRO_5005125099" description="Lysophospholipase" evidence="9">
    <location>
        <begin position="17"/>
        <end position="633"/>
    </location>
</feature>
<evidence type="ECO:0000256" key="5">
    <source>
        <dbReference type="ARBA" id="ARBA00022963"/>
    </source>
</evidence>
<feature type="signal peptide" evidence="9">
    <location>
        <begin position="1"/>
        <end position="16"/>
    </location>
</feature>
<dbReference type="PANTHER" id="PTHR10728:SF33">
    <property type="entry name" value="LYSOPHOSPHOLIPASE 1-RELATED"/>
    <property type="match status" value="1"/>
</dbReference>
<sequence length="633" mass="69669">MFGNTVALALLSLVLADDPSPYVPTNVTCPYNASFTRNADSLSRSESRWIKSRDQVTRPLLIDWLNHSNMSDFDASSFLSNQTIKIGLAYSGGGYRAMLAGAGQLAALDNRTAGSNQTGHLGGLLQATTYLAGLSGGNWLVGSVVMNNFSSVEALQHDKNLWNLDHSLIDPGGFNLFSDADYWDTIVTDAQDKQDAGFNISLTDLWGRGLGYQLFNASEGGQNLSYVAIRDYDVFKSHQMPFPIHVTDQRQIGQTIIDTNSTNFEFNPFELGSWDPSVHSFTDLKYIGSQVSDGDPDSNQCVVGYDNAGYMVGTSATLFNQFILQLNSTGIGGWAYDIIEDILQDHGNDGDDVALYSNNPFQDESYVTQNDEELLTLVDGGEDGQNIPFQPLIQPERGVDVILAFDNSADTGDSWPNGASLISSYERQFGDQSNNTIFPYVPDNNTFVYGGLTEQPTFFGCNRTNLTSLFSDSLPESERYYPPLVVYIANSYHSYSSNQGTFKLSYDEDELGGMIENGYETTTQNNGTIDSEWRACLGCAIILREQQRRGEEPTSQCQKCFDHYCWDGSIVSDTSNGPSRRDGKNNTVSNQAHSTAVAAEKTLRSSDAAVPWRKSWSSIHHNSRTSVLSAIRI</sequence>
<comment type="catalytic activity">
    <reaction evidence="9">
        <text>a 1-acyl-sn-glycero-3-phosphocholine + H2O = sn-glycerol 3-phosphocholine + a fatty acid + H(+)</text>
        <dbReference type="Rhea" id="RHEA:15177"/>
        <dbReference type="ChEBI" id="CHEBI:15377"/>
        <dbReference type="ChEBI" id="CHEBI:15378"/>
        <dbReference type="ChEBI" id="CHEBI:16870"/>
        <dbReference type="ChEBI" id="CHEBI:28868"/>
        <dbReference type="ChEBI" id="CHEBI:58168"/>
        <dbReference type="EC" id="3.1.1.5"/>
    </reaction>
</comment>
<protein>
    <recommendedName>
        <fullName evidence="2 9">Lysophospholipase</fullName>
        <ecNumber evidence="2 9">3.1.1.5</ecNumber>
    </recommendedName>
</protein>
<dbReference type="AlphaFoldDB" id="C4TMT2"/>
<dbReference type="SMART" id="SM00022">
    <property type="entry name" value="PLAc"/>
    <property type="match status" value="1"/>
</dbReference>
<evidence type="ECO:0000256" key="9">
    <source>
        <dbReference type="RuleBase" id="RU362103"/>
    </source>
</evidence>
<dbReference type="SUPFAM" id="SSF52151">
    <property type="entry name" value="FabD/lysophospholipase-like"/>
    <property type="match status" value="1"/>
</dbReference>
<evidence type="ECO:0000256" key="3">
    <source>
        <dbReference type="ARBA" id="ARBA00022729"/>
    </source>
</evidence>
<dbReference type="PROSITE" id="PS51210">
    <property type="entry name" value="PLA2C"/>
    <property type="match status" value="1"/>
</dbReference>
<comment type="similarity">
    <text evidence="1 9">Belongs to the lysophospholipase family.</text>
</comment>
<keyword evidence="4 8" id="KW-0378">Hydrolase</keyword>
<reference evidence="11" key="1">
    <citation type="submission" date="2009-02" db="EMBL/GenBank/DDBJ databases">
        <title>Purification and Characterization of Phospholipase B (PLB2) from Candida versatilis.</title>
        <authorList>
            <person name="Tamai Y."/>
        </authorList>
    </citation>
    <scope>NUCLEOTIDE SEQUENCE</scope>
</reference>
<evidence type="ECO:0000256" key="4">
    <source>
        <dbReference type="ARBA" id="ARBA00022801"/>
    </source>
</evidence>
<keyword evidence="5 8" id="KW-0442">Lipid degradation</keyword>
<evidence type="ECO:0000256" key="1">
    <source>
        <dbReference type="ARBA" id="ARBA00008780"/>
    </source>
</evidence>
<evidence type="ECO:0000256" key="8">
    <source>
        <dbReference type="PROSITE-ProRule" id="PRU00555"/>
    </source>
</evidence>
<keyword evidence="3 9" id="KW-0732">Signal</keyword>
<evidence type="ECO:0000256" key="7">
    <source>
        <dbReference type="ARBA" id="ARBA00023180"/>
    </source>
</evidence>
<keyword evidence="7" id="KW-0325">Glycoprotein</keyword>
<organism evidence="11">
    <name type="scientific">Wickerhamiella versatilis</name>
    <name type="common">Yeast</name>
    <name type="synonym">Brettanomyces versatilis</name>
    <dbReference type="NCBI Taxonomy" id="27304"/>
    <lineage>
        <taxon>Eukaryota</taxon>
        <taxon>Fungi</taxon>
        <taxon>Dikarya</taxon>
        <taxon>Ascomycota</taxon>
        <taxon>Saccharomycotina</taxon>
        <taxon>Dipodascomycetes</taxon>
        <taxon>Dipodascales</taxon>
        <taxon>Trichomonascaceae</taxon>
        <taxon>Wickerhamiella</taxon>
    </lineage>
</organism>
<proteinExistence type="inferred from homology"/>
<dbReference type="InterPro" id="IPR016035">
    <property type="entry name" value="Acyl_Trfase/lysoPLipase"/>
</dbReference>
<dbReference type="InterPro" id="IPR002642">
    <property type="entry name" value="LysoPLipase_cat_dom"/>
</dbReference>
<evidence type="ECO:0000256" key="2">
    <source>
        <dbReference type="ARBA" id="ARBA00013274"/>
    </source>
</evidence>
<dbReference type="EMBL" id="AB479988">
    <property type="protein sequence ID" value="BAH70499.1"/>
    <property type="molecule type" value="Genomic_DNA"/>
</dbReference>
<evidence type="ECO:0000256" key="6">
    <source>
        <dbReference type="ARBA" id="ARBA00023098"/>
    </source>
</evidence>
<dbReference type="EC" id="3.1.1.5" evidence="2 9"/>
<dbReference type="GO" id="GO:0004622">
    <property type="term" value="F:phosphatidylcholine lysophospholipase activity"/>
    <property type="evidence" value="ECO:0007669"/>
    <property type="project" value="UniProtKB-EC"/>
</dbReference>
<dbReference type="GO" id="GO:0005576">
    <property type="term" value="C:extracellular region"/>
    <property type="evidence" value="ECO:0007669"/>
    <property type="project" value="TreeGrafter"/>
</dbReference>
<dbReference type="GO" id="GO:0004623">
    <property type="term" value="F:phospholipase A2 activity"/>
    <property type="evidence" value="ECO:0007669"/>
    <property type="project" value="TreeGrafter"/>
</dbReference>
<dbReference type="PANTHER" id="PTHR10728">
    <property type="entry name" value="CYTOSOLIC PHOSPHOLIPASE A2"/>
    <property type="match status" value="1"/>
</dbReference>
<dbReference type="GO" id="GO:0005783">
    <property type="term" value="C:endoplasmic reticulum"/>
    <property type="evidence" value="ECO:0007669"/>
    <property type="project" value="TreeGrafter"/>
</dbReference>
<dbReference type="Pfam" id="PF01735">
    <property type="entry name" value="PLA2_B"/>
    <property type="match status" value="1"/>
</dbReference>
<dbReference type="GO" id="GO:0005886">
    <property type="term" value="C:plasma membrane"/>
    <property type="evidence" value="ECO:0007669"/>
    <property type="project" value="TreeGrafter"/>
</dbReference>
<dbReference type="GO" id="GO:0046475">
    <property type="term" value="P:glycerophospholipid catabolic process"/>
    <property type="evidence" value="ECO:0007669"/>
    <property type="project" value="TreeGrafter"/>
</dbReference>
<dbReference type="GO" id="GO:0005829">
    <property type="term" value="C:cytosol"/>
    <property type="evidence" value="ECO:0007669"/>
    <property type="project" value="TreeGrafter"/>
</dbReference>
<accession>C4TMT2</accession>
<name>C4TMT2_WICVE</name>
<dbReference type="Gene3D" id="3.40.1090.10">
    <property type="entry name" value="Cytosolic phospholipase A2 catalytic domain"/>
    <property type="match status" value="1"/>
</dbReference>